<dbReference type="EMBL" id="JAGGNH010000006">
    <property type="protein sequence ID" value="KAJ0969193.1"/>
    <property type="molecule type" value="Genomic_DNA"/>
</dbReference>
<reference evidence="2" key="1">
    <citation type="submission" date="2021-03" db="EMBL/GenBank/DDBJ databases">
        <authorList>
            <person name="Li Z."/>
            <person name="Yang C."/>
        </authorList>
    </citation>
    <scope>NUCLEOTIDE SEQUENCE</scope>
    <source>
        <strain evidence="2">Dzin_1.0</strain>
        <tissue evidence="2">Leaf</tissue>
    </source>
</reference>
<feature type="domain" description="Nucleotide-diphospho-sugar transferase" evidence="1">
    <location>
        <begin position="17"/>
        <end position="218"/>
    </location>
</feature>
<dbReference type="PANTHER" id="PTHR46038">
    <property type="entry name" value="EXPRESSED PROTEIN-RELATED"/>
    <property type="match status" value="1"/>
</dbReference>
<gene>
    <name evidence="2" type="ORF">J5N97_022070</name>
</gene>
<keyword evidence="3" id="KW-1185">Reference proteome</keyword>
<sequence length="248" mass="29124">MLELFMESLRIGEATEHLLRHVVVVAMDLRAFERCKSVNAGQYCFLLQTRGVDFSADKKFMTGDFLKMMWNRIDFLRLVLDLGYSFIFTDVDVMWLRNPISKFPGDGHMTISCDRYNGNPWDKKNRANTGFLYVKSNAFTIEFYKYWYMARVLYPGLNDQHVFYKIKNNPFVQELGIQINYLDTAYFGGFCQPSEDVRKVCTMHANCCVGVENKLNDLRVLVEDWRMYRNGSVEVGGFKWRVPRKCHL</sequence>
<comment type="caution">
    <text evidence="2">The sequence shown here is derived from an EMBL/GenBank/DDBJ whole genome shotgun (WGS) entry which is preliminary data.</text>
</comment>
<dbReference type="AlphaFoldDB" id="A0A9D5C9P5"/>
<protein>
    <recommendedName>
        <fullName evidence="1">Nucleotide-diphospho-sugar transferase domain-containing protein</fullName>
    </recommendedName>
</protein>
<dbReference type="Pfam" id="PF03407">
    <property type="entry name" value="Nucleotid_trans"/>
    <property type="match status" value="1"/>
</dbReference>
<dbReference type="InterPro" id="IPR044821">
    <property type="entry name" value="At1g28695/At4g15970-like"/>
</dbReference>
<accession>A0A9D5C9P5</accession>
<dbReference type="InterPro" id="IPR005069">
    <property type="entry name" value="Nucl-diP-sugar_transferase"/>
</dbReference>
<evidence type="ECO:0000313" key="3">
    <source>
        <dbReference type="Proteomes" id="UP001085076"/>
    </source>
</evidence>
<evidence type="ECO:0000259" key="1">
    <source>
        <dbReference type="Pfam" id="PF03407"/>
    </source>
</evidence>
<dbReference type="OrthoDB" id="540503at2759"/>
<reference evidence="2" key="2">
    <citation type="journal article" date="2022" name="Hortic Res">
        <title>The genome of Dioscorea zingiberensis sheds light on the biosynthesis, origin and evolution of the medicinally important diosgenin saponins.</title>
        <authorList>
            <person name="Li Y."/>
            <person name="Tan C."/>
            <person name="Li Z."/>
            <person name="Guo J."/>
            <person name="Li S."/>
            <person name="Chen X."/>
            <person name="Wang C."/>
            <person name="Dai X."/>
            <person name="Yang H."/>
            <person name="Song W."/>
            <person name="Hou L."/>
            <person name="Xu J."/>
            <person name="Tong Z."/>
            <person name="Xu A."/>
            <person name="Yuan X."/>
            <person name="Wang W."/>
            <person name="Yang Q."/>
            <person name="Chen L."/>
            <person name="Sun Z."/>
            <person name="Wang K."/>
            <person name="Pan B."/>
            <person name="Chen J."/>
            <person name="Bao Y."/>
            <person name="Liu F."/>
            <person name="Qi X."/>
            <person name="Gang D.R."/>
            <person name="Wen J."/>
            <person name="Li J."/>
        </authorList>
    </citation>
    <scope>NUCLEOTIDE SEQUENCE</scope>
    <source>
        <strain evidence="2">Dzin_1.0</strain>
    </source>
</reference>
<organism evidence="2 3">
    <name type="scientific">Dioscorea zingiberensis</name>
    <dbReference type="NCBI Taxonomy" id="325984"/>
    <lineage>
        <taxon>Eukaryota</taxon>
        <taxon>Viridiplantae</taxon>
        <taxon>Streptophyta</taxon>
        <taxon>Embryophyta</taxon>
        <taxon>Tracheophyta</taxon>
        <taxon>Spermatophyta</taxon>
        <taxon>Magnoliopsida</taxon>
        <taxon>Liliopsida</taxon>
        <taxon>Dioscoreales</taxon>
        <taxon>Dioscoreaceae</taxon>
        <taxon>Dioscorea</taxon>
    </lineage>
</organism>
<proteinExistence type="predicted"/>
<name>A0A9D5C9P5_9LILI</name>
<evidence type="ECO:0000313" key="2">
    <source>
        <dbReference type="EMBL" id="KAJ0969193.1"/>
    </source>
</evidence>
<dbReference type="PANTHER" id="PTHR46038:SF13">
    <property type="entry name" value="GLYCOSYLTRANSFERASE"/>
    <property type="match status" value="1"/>
</dbReference>
<dbReference type="Proteomes" id="UP001085076">
    <property type="component" value="Miscellaneous, Linkage group lg06"/>
</dbReference>